<dbReference type="InterPro" id="IPR051802">
    <property type="entry name" value="YfhM-like"/>
</dbReference>
<evidence type="ECO:0000259" key="1">
    <source>
        <dbReference type="Pfam" id="PF01835"/>
    </source>
</evidence>
<feature type="domain" description="Macroglobulin" evidence="1">
    <location>
        <begin position="534"/>
        <end position="619"/>
    </location>
</feature>
<gene>
    <name evidence="2" type="ORF">EZS27_007564</name>
</gene>
<evidence type="ECO:0000313" key="2">
    <source>
        <dbReference type="EMBL" id="KAA6344812.1"/>
    </source>
</evidence>
<proteinExistence type="predicted"/>
<sequence>MKRISLCFICCLALCKVPALYAQSPSFDKLWKEVEKAEKKSLPQTVVKLTDDIFRKAEAERNSPQMLKAYTWRTKYQESLMPDSFYVHLAAWERWTDTAAEPLDRAVLHSLVAEMYADYAIANGWQLRGSTALDDELSADIREWSSNLFVQKVLEHTRAALQDSLLLLNTSSKTYIPFAETGETSSYYGHDMYHLLALRGTKALRNISSLSDKDSVVTAEASAIFHKMIDTYRKRNNRNAVVLATLDSLNWNGREVSEEQLDKLIAEYGNQEVCAEVYLAKAQYANRNRKYTDALRICNEAIAKYPKYKRANALENLKQEILNPHLTVNTSNQTYPNAELALTVNYRNLDGFTVEFHKVNLPALSPKLKVQPDKAFYKKYCRKVGSQHLSLPRPEGYSYQDTILTVKAPQTGVYLMRIVAGKTGVVVENLLYITGFKVLTCAIPDNQYEAAVLDAESGKPVPDALVRLFTEKKGELVEVKALLTDKDGKVRFPRMNESDYAGYTVEKNEDTDMPLQRIEISYVLNESVIDSPQMILLTDRALYRPGQTVYVKGIAYRSQTDTANVIAGKNYTLSLTDANRRKIGEKEVRTNEFGSFTAEFVLPSGGLNGEYYLKTKEGSASIRVEEYKRPTFDIVFAPQEGVYQLGDSLRVKGTVKTYSGVPIQEASVKYTVTRRSYTWLRLFNNDDTLLASGSVMPDEAGEFAVPLLLKGEKAANSFFTYQIEATVTNVVGETQTSAMSIAAGNRSLLLSAKIDKLICKENAGSVVFSAVNLMDMPVNVPGEYKLFPIAATNSPAYAGTFVSNVETSLSAWQSLPSGAYKLMVSATDEQGRKADYEQEVVLFSINDTHPPVDTKIWYYPVNTTFDASHPASFLFGTSEKDAYILTDIRCGNRRLESNVLHLSDSVMRFHYPYEEEYGDGLVLSFCFVKAGQLYRQQLSLEKKLPEKELKITREVFRDNLRPGQKEEWRFTVKTPQGLPAEAEMLTFMYDASLDKIWKNNNRTFQV</sequence>
<dbReference type="Pfam" id="PF01835">
    <property type="entry name" value="MG2"/>
    <property type="match status" value="1"/>
</dbReference>
<dbReference type="InterPro" id="IPR002890">
    <property type="entry name" value="MG2"/>
</dbReference>
<dbReference type="GO" id="GO:0004866">
    <property type="term" value="F:endopeptidase inhibitor activity"/>
    <property type="evidence" value="ECO:0007669"/>
    <property type="project" value="InterPro"/>
</dbReference>
<dbReference type="AlphaFoldDB" id="A0A5J4SG90"/>
<dbReference type="PANTHER" id="PTHR40094">
    <property type="entry name" value="ALPHA-2-MACROGLOBULIN HOMOLOG"/>
    <property type="match status" value="1"/>
</dbReference>
<accession>A0A5J4SG90</accession>
<organism evidence="2">
    <name type="scientific">termite gut metagenome</name>
    <dbReference type="NCBI Taxonomy" id="433724"/>
    <lineage>
        <taxon>unclassified sequences</taxon>
        <taxon>metagenomes</taxon>
        <taxon>organismal metagenomes</taxon>
    </lineage>
</organism>
<dbReference type="EMBL" id="SNRY01000198">
    <property type="protein sequence ID" value="KAA6344812.1"/>
    <property type="molecule type" value="Genomic_DNA"/>
</dbReference>
<dbReference type="Gene3D" id="2.60.40.1930">
    <property type="match status" value="1"/>
</dbReference>
<reference evidence="2" key="1">
    <citation type="submission" date="2019-03" db="EMBL/GenBank/DDBJ databases">
        <title>Single cell metagenomics reveals metabolic interactions within the superorganism composed of flagellate Streblomastix strix and complex community of Bacteroidetes bacteria on its surface.</title>
        <authorList>
            <person name="Treitli S.C."/>
            <person name="Kolisko M."/>
            <person name="Husnik F."/>
            <person name="Keeling P."/>
            <person name="Hampl V."/>
        </authorList>
    </citation>
    <scope>NUCLEOTIDE SEQUENCE</scope>
    <source>
        <strain evidence="2">STM</strain>
    </source>
</reference>
<dbReference type="PANTHER" id="PTHR40094:SF1">
    <property type="entry name" value="UBIQUITIN DOMAIN-CONTAINING PROTEIN"/>
    <property type="match status" value="1"/>
</dbReference>
<protein>
    <recommendedName>
        <fullName evidence="1">Macroglobulin domain-containing protein</fullName>
    </recommendedName>
</protein>
<feature type="non-terminal residue" evidence="2">
    <location>
        <position position="1006"/>
    </location>
</feature>
<comment type="caution">
    <text evidence="2">The sequence shown here is derived from an EMBL/GenBank/DDBJ whole genome shotgun (WGS) entry which is preliminary data.</text>
</comment>
<name>A0A5J4SG90_9ZZZZ</name>